<dbReference type="InterPro" id="IPR013766">
    <property type="entry name" value="Thioredoxin_domain"/>
</dbReference>
<dbReference type="SUPFAM" id="SSF52833">
    <property type="entry name" value="Thioredoxin-like"/>
    <property type="match status" value="1"/>
</dbReference>
<dbReference type="EMBL" id="FORM01000011">
    <property type="protein sequence ID" value="SFJ61475.1"/>
    <property type="molecule type" value="Genomic_DNA"/>
</dbReference>
<feature type="domain" description="Thioredoxin" evidence="5">
    <location>
        <begin position="29"/>
        <end position="170"/>
    </location>
</feature>
<proteinExistence type="predicted"/>
<dbReference type="PROSITE" id="PS00194">
    <property type="entry name" value="THIOREDOXIN_1"/>
    <property type="match status" value="1"/>
</dbReference>
<evidence type="ECO:0000256" key="2">
    <source>
        <dbReference type="ARBA" id="ARBA00022748"/>
    </source>
</evidence>
<organism evidence="6 7">
    <name type="scientific">Olleya namhaensis</name>
    <dbReference type="NCBI Taxonomy" id="1144750"/>
    <lineage>
        <taxon>Bacteria</taxon>
        <taxon>Pseudomonadati</taxon>
        <taxon>Bacteroidota</taxon>
        <taxon>Flavobacteriia</taxon>
        <taxon>Flavobacteriales</taxon>
        <taxon>Flavobacteriaceae</taxon>
    </lineage>
</organism>
<dbReference type="CDD" id="cd02966">
    <property type="entry name" value="TlpA_like_family"/>
    <property type="match status" value="1"/>
</dbReference>
<dbReference type="RefSeq" id="WP_090842124.1">
    <property type="nucleotide sequence ID" value="NZ_FORM01000011.1"/>
</dbReference>
<dbReference type="PROSITE" id="PS51257">
    <property type="entry name" value="PROKAR_LIPOPROTEIN"/>
    <property type="match status" value="1"/>
</dbReference>
<keyword evidence="4" id="KW-0676">Redox-active center</keyword>
<sequence length="170" mass="19020">MKPYILLFLVATLSFSCKQEPQKPLVFGTNIGDYAPTFTAKTPEGKDLSLGDIKADLIILDFWASWCGPCRRENPNVVKMYNKYHSKGLEIVGVSLDKQGQKQRWIDAIAKDKLAWKHLSNLEGWQEPIAQIYGVRSIPATYILDGDGKIIAKNLRGKALEDKVAEILGN</sequence>
<dbReference type="InterPro" id="IPR050553">
    <property type="entry name" value="Thioredoxin_ResA/DsbE_sf"/>
</dbReference>
<dbReference type="InterPro" id="IPR036249">
    <property type="entry name" value="Thioredoxin-like_sf"/>
</dbReference>
<dbReference type="PANTHER" id="PTHR42852">
    <property type="entry name" value="THIOL:DISULFIDE INTERCHANGE PROTEIN DSBE"/>
    <property type="match status" value="1"/>
</dbReference>
<comment type="subcellular location">
    <subcellularLocation>
        <location evidence="1">Cell envelope</location>
    </subcellularLocation>
</comment>
<evidence type="ECO:0000256" key="3">
    <source>
        <dbReference type="ARBA" id="ARBA00023157"/>
    </source>
</evidence>
<dbReference type="GO" id="GO:0016491">
    <property type="term" value="F:oxidoreductase activity"/>
    <property type="evidence" value="ECO:0007669"/>
    <property type="project" value="InterPro"/>
</dbReference>
<dbReference type="AlphaFoldDB" id="A0A1I3SRR4"/>
<dbReference type="GO" id="GO:0017004">
    <property type="term" value="P:cytochrome complex assembly"/>
    <property type="evidence" value="ECO:0007669"/>
    <property type="project" value="UniProtKB-KW"/>
</dbReference>
<dbReference type="PANTHER" id="PTHR42852:SF6">
    <property type="entry name" value="THIOL:DISULFIDE INTERCHANGE PROTEIN DSBE"/>
    <property type="match status" value="1"/>
</dbReference>
<dbReference type="InterPro" id="IPR017937">
    <property type="entry name" value="Thioredoxin_CS"/>
</dbReference>
<dbReference type="InterPro" id="IPR000866">
    <property type="entry name" value="AhpC/TSA"/>
</dbReference>
<accession>A0A1I3SRR4</accession>
<protein>
    <submittedName>
        <fullName evidence="6">Peroxiredoxin</fullName>
    </submittedName>
</protein>
<evidence type="ECO:0000256" key="1">
    <source>
        <dbReference type="ARBA" id="ARBA00004196"/>
    </source>
</evidence>
<reference evidence="7" key="1">
    <citation type="submission" date="2016-10" db="EMBL/GenBank/DDBJ databases">
        <authorList>
            <person name="Varghese N."/>
            <person name="Submissions S."/>
        </authorList>
    </citation>
    <scope>NUCLEOTIDE SEQUENCE [LARGE SCALE GENOMIC DNA]</scope>
    <source>
        <strain evidence="7">DSM 28881</strain>
    </source>
</reference>
<evidence type="ECO:0000259" key="5">
    <source>
        <dbReference type="PROSITE" id="PS51352"/>
    </source>
</evidence>
<keyword evidence="3" id="KW-1015">Disulfide bond</keyword>
<dbReference type="STRING" id="1144750.SAMN05443431_11179"/>
<gene>
    <name evidence="6" type="ORF">SAMN05443431_11179</name>
</gene>
<keyword evidence="7" id="KW-1185">Reference proteome</keyword>
<name>A0A1I3SRR4_9FLAO</name>
<dbReference type="Gene3D" id="3.40.30.10">
    <property type="entry name" value="Glutaredoxin"/>
    <property type="match status" value="1"/>
</dbReference>
<keyword evidence="2" id="KW-0201">Cytochrome c-type biogenesis</keyword>
<evidence type="ECO:0000313" key="7">
    <source>
        <dbReference type="Proteomes" id="UP000199559"/>
    </source>
</evidence>
<evidence type="ECO:0000313" key="6">
    <source>
        <dbReference type="EMBL" id="SFJ61475.1"/>
    </source>
</evidence>
<dbReference type="Pfam" id="PF00578">
    <property type="entry name" value="AhpC-TSA"/>
    <property type="match status" value="1"/>
</dbReference>
<dbReference type="Proteomes" id="UP000199559">
    <property type="component" value="Unassembled WGS sequence"/>
</dbReference>
<dbReference type="PROSITE" id="PS51352">
    <property type="entry name" value="THIOREDOXIN_2"/>
    <property type="match status" value="1"/>
</dbReference>
<dbReference type="GO" id="GO:0030313">
    <property type="term" value="C:cell envelope"/>
    <property type="evidence" value="ECO:0007669"/>
    <property type="project" value="UniProtKB-SubCell"/>
</dbReference>
<dbReference type="GO" id="GO:0016209">
    <property type="term" value="F:antioxidant activity"/>
    <property type="evidence" value="ECO:0007669"/>
    <property type="project" value="InterPro"/>
</dbReference>
<evidence type="ECO:0000256" key="4">
    <source>
        <dbReference type="ARBA" id="ARBA00023284"/>
    </source>
</evidence>